<evidence type="ECO:0000256" key="2">
    <source>
        <dbReference type="ARBA" id="ARBA00022448"/>
    </source>
</evidence>
<dbReference type="InterPro" id="IPR044770">
    <property type="entry name" value="MFS_spinster-like"/>
</dbReference>
<dbReference type="PANTHER" id="PTHR23505">
    <property type="entry name" value="SPINSTER"/>
    <property type="match status" value="1"/>
</dbReference>
<feature type="transmembrane region" description="Helical" evidence="6">
    <location>
        <begin position="171"/>
        <end position="192"/>
    </location>
</feature>
<evidence type="ECO:0000256" key="3">
    <source>
        <dbReference type="ARBA" id="ARBA00022692"/>
    </source>
</evidence>
<evidence type="ECO:0000256" key="6">
    <source>
        <dbReference type="SAM" id="Phobius"/>
    </source>
</evidence>
<keyword evidence="5 6" id="KW-0472">Membrane</keyword>
<feature type="transmembrane region" description="Helical" evidence="6">
    <location>
        <begin position="256"/>
        <end position="273"/>
    </location>
</feature>
<feature type="transmembrane region" description="Helical" evidence="6">
    <location>
        <begin position="285"/>
        <end position="304"/>
    </location>
</feature>
<feature type="transmembrane region" description="Helical" evidence="6">
    <location>
        <begin position="310"/>
        <end position="331"/>
    </location>
</feature>
<dbReference type="Pfam" id="PF07690">
    <property type="entry name" value="MFS_1"/>
    <property type="match status" value="1"/>
</dbReference>
<keyword evidence="2" id="KW-0813">Transport</keyword>
<reference evidence="8" key="1">
    <citation type="submission" date="2021-11" db="EMBL/GenBank/DDBJ databases">
        <title>A Novel Adlercreutzia Species, isolated from a Allomyrina dichotoma larva feces.</title>
        <authorList>
            <person name="Suh M.K."/>
        </authorList>
    </citation>
    <scope>NUCLEOTIDE SEQUENCE</scope>
    <source>
        <strain evidence="8">JBNU-10</strain>
    </source>
</reference>
<dbReference type="Proteomes" id="UP001430755">
    <property type="component" value="Unassembled WGS sequence"/>
</dbReference>
<feature type="domain" description="Major facilitator superfamily (MFS) profile" evidence="7">
    <location>
        <begin position="18"/>
        <end position="398"/>
    </location>
</feature>
<evidence type="ECO:0000313" key="8">
    <source>
        <dbReference type="EMBL" id="MCI2240782.1"/>
    </source>
</evidence>
<evidence type="ECO:0000259" key="7">
    <source>
        <dbReference type="PROSITE" id="PS50850"/>
    </source>
</evidence>
<dbReference type="InterPro" id="IPR036259">
    <property type="entry name" value="MFS_trans_sf"/>
</dbReference>
<proteinExistence type="predicted"/>
<dbReference type="InterPro" id="IPR011701">
    <property type="entry name" value="MFS"/>
</dbReference>
<dbReference type="PROSITE" id="PS50850">
    <property type="entry name" value="MFS"/>
    <property type="match status" value="1"/>
</dbReference>
<feature type="transmembrane region" description="Helical" evidence="6">
    <location>
        <begin position="218"/>
        <end position="236"/>
    </location>
</feature>
<evidence type="ECO:0000313" key="9">
    <source>
        <dbReference type="Proteomes" id="UP001430755"/>
    </source>
</evidence>
<organism evidence="8 9">
    <name type="scientific">Adlercreutzia faecimuris</name>
    <dbReference type="NCBI Taxonomy" id="2897341"/>
    <lineage>
        <taxon>Bacteria</taxon>
        <taxon>Bacillati</taxon>
        <taxon>Actinomycetota</taxon>
        <taxon>Coriobacteriia</taxon>
        <taxon>Eggerthellales</taxon>
        <taxon>Eggerthellaceae</taxon>
        <taxon>Adlercreutzia</taxon>
    </lineage>
</organism>
<keyword evidence="4 6" id="KW-1133">Transmembrane helix</keyword>
<dbReference type="InterPro" id="IPR020846">
    <property type="entry name" value="MFS_dom"/>
</dbReference>
<feature type="transmembrane region" description="Helical" evidence="6">
    <location>
        <begin position="83"/>
        <end position="101"/>
    </location>
</feature>
<dbReference type="PANTHER" id="PTHR23505:SF79">
    <property type="entry name" value="PROTEIN SPINSTER"/>
    <property type="match status" value="1"/>
</dbReference>
<keyword evidence="9" id="KW-1185">Reference proteome</keyword>
<dbReference type="SUPFAM" id="SSF103473">
    <property type="entry name" value="MFS general substrate transporter"/>
    <property type="match status" value="1"/>
</dbReference>
<comment type="subcellular location">
    <subcellularLocation>
        <location evidence="1">Cell membrane</location>
        <topology evidence="1">Multi-pass membrane protein</topology>
    </subcellularLocation>
</comment>
<evidence type="ECO:0000256" key="1">
    <source>
        <dbReference type="ARBA" id="ARBA00004651"/>
    </source>
</evidence>
<feature type="transmembrane region" description="Helical" evidence="6">
    <location>
        <begin position="376"/>
        <end position="400"/>
    </location>
</feature>
<feature type="transmembrane region" description="Helical" evidence="6">
    <location>
        <begin position="57"/>
        <end position="76"/>
    </location>
</feature>
<dbReference type="Gene3D" id="1.20.1250.20">
    <property type="entry name" value="MFS general substrate transporter like domains"/>
    <property type="match status" value="2"/>
</dbReference>
<name>A0ABS9WEA2_9ACTN</name>
<dbReference type="RefSeq" id="WP_242162352.1">
    <property type="nucleotide sequence ID" value="NZ_JAJMLW010000001.1"/>
</dbReference>
<sequence length="416" mass="43325">MGSSEAGRKTGEELSPRRWVAVACIGLMHAALMGVLMVPGAYADTFIGGWGVSQEMFVQLTMIGFLTGAVFSIPMGMLADRFGVTRVLGAGMVISLVASLARVFCTSYWPLYASCFVMGIGLAGLNSNSVKFLRAWFGTRQLTTAMTLYVSGAGIGVTAAMGIAAEVPSVHTAFVGASAAFAVACVVWFALARMPRGAAVERDDYSLAAVRAVLKNRTLLLVSAAMVFSMASMAAYSGNVPMGLAGKGLDPATAAAWASLINLFGMPSNWIAGPIADKLRRIKPVMAVSAFGGSALLITAWSLPVGPWSLPLFLAGAIVVWGNVALIKGSVGMIPDIEPRYLGTAGGIQTFFQNLAAFVIPSFVFVPLSGGSMPAYFVLCGVSVIIAGAIMMIAPELGLAGKVHRARDSRADQSSR</sequence>
<protein>
    <submittedName>
        <fullName evidence="8">MFS transporter</fullName>
    </submittedName>
</protein>
<evidence type="ECO:0000256" key="4">
    <source>
        <dbReference type="ARBA" id="ARBA00022989"/>
    </source>
</evidence>
<dbReference type="EMBL" id="JAJMLW010000001">
    <property type="protein sequence ID" value="MCI2240782.1"/>
    <property type="molecule type" value="Genomic_DNA"/>
</dbReference>
<gene>
    <name evidence="8" type="ORF">LPT13_00200</name>
</gene>
<comment type="caution">
    <text evidence="8">The sequence shown here is derived from an EMBL/GenBank/DDBJ whole genome shotgun (WGS) entry which is preliminary data.</text>
</comment>
<feature type="transmembrane region" description="Helical" evidence="6">
    <location>
        <begin position="146"/>
        <end position="165"/>
    </location>
</feature>
<accession>A0ABS9WEA2</accession>
<feature type="transmembrane region" description="Helical" evidence="6">
    <location>
        <begin position="20"/>
        <end position="42"/>
    </location>
</feature>
<evidence type="ECO:0000256" key="5">
    <source>
        <dbReference type="ARBA" id="ARBA00023136"/>
    </source>
</evidence>
<feature type="transmembrane region" description="Helical" evidence="6">
    <location>
        <begin position="107"/>
        <end position="125"/>
    </location>
</feature>
<keyword evidence="3 6" id="KW-0812">Transmembrane</keyword>